<dbReference type="GO" id="GO:0043565">
    <property type="term" value="F:sequence-specific DNA binding"/>
    <property type="evidence" value="ECO:0007669"/>
    <property type="project" value="InterPro"/>
</dbReference>
<dbReference type="Gene3D" id="1.10.10.60">
    <property type="entry name" value="Homeodomain-like"/>
    <property type="match status" value="1"/>
</dbReference>
<evidence type="ECO:0000259" key="6">
    <source>
        <dbReference type="PROSITE" id="PS50045"/>
    </source>
</evidence>
<dbReference type="GO" id="GO:0005524">
    <property type="term" value="F:ATP binding"/>
    <property type="evidence" value="ECO:0007669"/>
    <property type="project" value="UniProtKB-KW"/>
</dbReference>
<dbReference type="CDD" id="cd00009">
    <property type="entry name" value="AAA"/>
    <property type="match status" value="1"/>
</dbReference>
<dbReference type="Gene3D" id="3.40.50.300">
    <property type="entry name" value="P-loop containing nucleotide triphosphate hydrolases"/>
    <property type="match status" value="1"/>
</dbReference>
<organism evidence="8 9">
    <name type="scientific">Desulfovibrio psychrotolerans</name>
    <dbReference type="NCBI Taxonomy" id="415242"/>
    <lineage>
        <taxon>Bacteria</taxon>
        <taxon>Pseudomonadati</taxon>
        <taxon>Thermodesulfobacteriota</taxon>
        <taxon>Desulfovibrionia</taxon>
        <taxon>Desulfovibrionales</taxon>
        <taxon>Desulfovibrionaceae</taxon>
        <taxon>Desulfovibrio</taxon>
    </lineage>
</organism>
<evidence type="ECO:0000256" key="4">
    <source>
        <dbReference type="ARBA" id="ARBA00023163"/>
    </source>
</evidence>
<evidence type="ECO:0000313" key="8">
    <source>
        <dbReference type="EMBL" id="GFM36960.1"/>
    </source>
</evidence>
<comment type="caution">
    <text evidence="5">Lacks conserved residue(s) required for the propagation of feature annotation.</text>
</comment>
<dbReference type="FunFam" id="3.40.50.300:FF:000006">
    <property type="entry name" value="DNA-binding transcriptional regulator NtrC"/>
    <property type="match status" value="1"/>
</dbReference>
<dbReference type="SMART" id="SM00448">
    <property type="entry name" value="REC"/>
    <property type="match status" value="1"/>
</dbReference>
<dbReference type="InterPro" id="IPR025662">
    <property type="entry name" value="Sigma_54_int_dom_ATP-bd_1"/>
</dbReference>
<gene>
    <name evidence="8" type="ORF">DSM19430T_16440</name>
</gene>
<keyword evidence="9" id="KW-1185">Reference proteome</keyword>
<dbReference type="PANTHER" id="PTHR32071">
    <property type="entry name" value="TRANSCRIPTIONAL REGULATORY PROTEIN"/>
    <property type="match status" value="1"/>
</dbReference>
<dbReference type="Pfam" id="PF00158">
    <property type="entry name" value="Sigma54_activat"/>
    <property type="match status" value="1"/>
</dbReference>
<dbReference type="PRINTS" id="PR01590">
    <property type="entry name" value="HTHFIS"/>
</dbReference>
<dbReference type="Pfam" id="PF25601">
    <property type="entry name" value="AAA_lid_14"/>
    <property type="match status" value="1"/>
</dbReference>
<dbReference type="SMART" id="SM00382">
    <property type="entry name" value="AAA"/>
    <property type="match status" value="1"/>
</dbReference>
<name>A0A7J0BTC0_9BACT</name>
<dbReference type="PROSITE" id="PS00688">
    <property type="entry name" value="SIGMA54_INTERACT_3"/>
    <property type="match status" value="1"/>
</dbReference>
<keyword evidence="4" id="KW-0804">Transcription</keyword>
<evidence type="ECO:0000256" key="2">
    <source>
        <dbReference type="ARBA" id="ARBA00022840"/>
    </source>
</evidence>
<proteinExistence type="predicted"/>
<dbReference type="InterPro" id="IPR025944">
    <property type="entry name" value="Sigma_54_int_dom_CS"/>
</dbReference>
<keyword evidence="2" id="KW-0067">ATP-binding</keyword>
<dbReference type="SUPFAM" id="SSF52172">
    <property type="entry name" value="CheY-like"/>
    <property type="match status" value="1"/>
</dbReference>
<comment type="caution">
    <text evidence="8">The sequence shown here is derived from an EMBL/GenBank/DDBJ whole genome shotgun (WGS) entry which is preliminary data.</text>
</comment>
<dbReference type="InterPro" id="IPR002078">
    <property type="entry name" value="Sigma_54_int"/>
</dbReference>
<sequence length="460" mass="51267">MQPNKDNAARSDVLVVDKDKDSLAGLPAVLREAGLQVTHVKSHDETRATLSQMDFSVVVAALEEHHAQKQTLLKVIKSNTPETEVVLVSRSATVDAAVRAMQMGAFHYLPLPENPADLVIVIQKALEKSLLQQELLELRHVLRGQQAMPMLIGKSTKMQALKREIARVAPLDCTVLIQGETGTGKEMVAKMLHRLSLRSGKRFLAVNAGAFNAELLANELFGHEQGAYTGAQRTKAGVFEATHQGTLLLDEIGEMPLGMQVQLLRVLQERTVVRVGGTEEIPVDVRLLAATHRDIEREVERGRFRQDLFYRLNVFTLHLPALRERVDDIPLFCHYFLEKFATSFKKDITGMEDEVLGALMAHPFPGNVRELENLIERAVVLCDGPTIQLRHLPQEFHNAPVMSPHAAQTDEGLLPLAEVERRHILAVLTSVQDNKGQAARILGIDRATLWRKLQRYGLEA</sequence>
<feature type="domain" description="Response regulatory" evidence="7">
    <location>
        <begin position="12"/>
        <end position="126"/>
    </location>
</feature>
<dbReference type="GO" id="GO:0000160">
    <property type="term" value="P:phosphorelay signal transduction system"/>
    <property type="evidence" value="ECO:0007669"/>
    <property type="project" value="InterPro"/>
</dbReference>
<dbReference type="InterPro" id="IPR009057">
    <property type="entry name" value="Homeodomain-like_sf"/>
</dbReference>
<evidence type="ECO:0000256" key="3">
    <source>
        <dbReference type="ARBA" id="ARBA00023015"/>
    </source>
</evidence>
<dbReference type="Pfam" id="PF00072">
    <property type="entry name" value="Response_reg"/>
    <property type="match status" value="1"/>
</dbReference>
<dbReference type="Gene3D" id="3.40.50.2300">
    <property type="match status" value="1"/>
</dbReference>
<dbReference type="InterPro" id="IPR011006">
    <property type="entry name" value="CheY-like_superfamily"/>
</dbReference>
<reference evidence="8 9" key="1">
    <citation type="submission" date="2020-05" db="EMBL/GenBank/DDBJ databases">
        <title>Draft genome sequence of Desulfovibrio psychrotolerans JS1T.</title>
        <authorList>
            <person name="Ueno A."/>
            <person name="Tamazawa S."/>
            <person name="Tamamura S."/>
            <person name="Murakami T."/>
            <person name="Kiyama T."/>
            <person name="Inomata H."/>
            <person name="Amano Y."/>
            <person name="Miyakawa K."/>
            <person name="Tamaki H."/>
            <person name="Naganuma T."/>
            <person name="Kaneko K."/>
        </authorList>
    </citation>
    <scope>NUCLEOTIDE SEQUENCE [LARGE SCALE GENOMIC DNA]</scope>
    <source>
        <strain evidence="8 9">JS1</strain>
    </source>
</reference>
<protein>
    <submittedName>
        <fullName evidence="8">Sigma-54-dependent Fis family transcriptional regulator</fullName>
    </submittedName>
</protein>
<dbReference type="GO" id="GO:0006355">
    <property type="term" value="P:regulation of DNA-templated transcription"/>
    <property type="evidence" value="ECO:0007669"/>
    <property type="project" value="InterPro"/>
</dbReference>
<dbReference type="InterPro" id="IPR058031">
    <property type="entry name" value="AAA_lid_NorR"/>
</dbReference>
<evidence type="ECO:0000256" key="5">
    <source>
        <dbReference type="PROSITE-ProRule" id="PRU00169"/>
    </source>
</evidence>
<dbReference type="PROSITE" id="PS50045">
    <property type="entry name" value="SIGMA54_INTERACT_4"/>
    <property type="match status" value="1"/>
</dbReference>
<dbReference type="PANTHER" id="PTHR32071:SF119">
    <property type="entry name" value="SIGMA L-DEPENDENT TRANSCRIPTIONAL REGULATOR YPLP-RELATED"/>
    <property type="match status" value="1"/>
</dbReference>
<evidence type="ECO:0000313" key="9">
    <source>
        <dbReference type="Proteomes" id="UP000503820"/>
    </source>
</evidence>
<dbReference type="RefSeq" id="WP_174409622.1">
    <property type="nucleotide sequence ID" value="NZ_BLVP01000008.1"/>
</dbReference>
<evidence type="ECO:0000259" key="7">
    <source>
        <dbReference type="PROSITE" id="PS50110"/>
    </source>
</evidence>
<dbReference type="InterPro" id="IPR027417">
    <property type="entry name" value="P-loop_NTPase"/>
</dbReference>
<keyword evidence="3" id="KW-0805">Transcription regulation</keyword>
<accession>A0A7J0BTC0</accession>
<dbReference type="Gene3D" id="1.10.8.60">
    <property type="match status" value="1"/>
</dbReference>
<dbReference type="AlphaFoldDB" id="A0A7J0BTC0"/>
<feature type="domain" description="Sigma-54 factor interaction" evidence="6">
    <location>
        <begin position="151"/>
        <end position="380"/>
    </location>
</feature>
<dbReference type="SUPFAM" id="SSF52540">
    <property type="entry name" value="P-loop containing nucleoside triphosphate hydrolases"/>
    <property type="match status" value="1"/>
</dbReference>
<dbReference type="SUPFAM" id="SSF46689">
    <property type="entry name" value="Homeodomain-like"/>
    <property type="match status" value="1"/>
</dbReference>
<dbReference type="InterPro" id="IPR002197">
    <property type="entry name" value="HTH_Fis"/>
</dbReference>
<dbReference type="Proteomes" id="UP000503820">
    <property type="component" value="Unassembled WGS sequence"/>
</dbReference>
<evidence type="ECO:0000256" key="1">
    <source>
        <dbReference type="ARBA" id="ARBA00022741"/>
    </source>
</evidence>
<dbReference type="InterPro" id="IPR001789">
    <property type="entry name" value="Sig_transdc_resp-reg_receiver"/>
</dbReference>
<dbReference type="Pfam" id="PF02954">
    <property type="entry name" value="HTH_8"/>
    <property type="match status" value="1"/>
</dbReference>
<dbReference type="InterPro" id="IPR003593">
    <property type="entry name" value="AAA+_ATPase"/>
</dbReference>
<keyword evidence="1" id="KW-0547">Nucleotide-binding</keyword>
<dbReference type="PROSITE" id="PS00675">
    <property type="entry name" value="SIGMA54_INTERACT_1"/>
    <property type="match status" value="1"/>
</dbReference>
<dbReference type="EMBL" id="BLVP01000008">
    <property type="protein sequence ID" value="GFM36960.1"/>
    <property type="molecule type" value="Genomic_DNA"/>
</dbReference>
<dbReference type="PROSITE" id="PS50110">
    <property type="entry name" value="RESPONSE_REGULATORY"/>
    <property type="match status" value="1"/>
</dbReference>